<feature type="domain" description="YkoP-like" evidence="1">
    <location>
        <begin position="6"/>
        <end position="155"/>
    </location>
</feature>
<proteinExistence type="predicted"/>
<gene>
    <name evidence="2" type="ORF">J2X05_001468</name>
</gene>
<name>A0ABU1UWA0_9GAMM</name>
<dbReference type="Pfam" id="PF22790">
    <property type="entry name" value="YkoP"/>
    <property type="match status" value="1"/>
</dbReference>
<sequence length="167" mass="19532">MEKFDELLSFSFEKYAGERRIMNDGTWIEPGDWLAILHFNRECFASSSANPKDYIRNALRFRKLILSSLRKLALDVIANEKFVMVKAFHGVSWLPPHGEKLGFLIERLPDSMLNQVRTLYFKILLNTFFPHLAAAEKNRVQPHAYWLTRQSLLKNFTPESSHEPLIH</sequence>
<dbReference type="InterPro" id="IPR054467">
    <property type="entry name" value="YkoP-like_dom"/>
</dbReference>
<protein>
    <recommendedName>
        <fullName evidence="1">YkoP-like domain-containing protein</fullName>
    </recommendedName>
</protein>
<dbReference type="EMBL" id="JAVDVX010000002">
    <property type="protein sequence ID" value="MDR7089462.1"/>
    <property type="molecule type" value="Genomic_DNA"/>
</dbReference>
<organism evidence="2 3">
    <name type="scientific">Cellvibrio fibrivorans</name>
    <dbReference type="NCBI Taxonomy" id="126350"/>
    <lineage>
        <taxon>Bacteria</taxon>
        <taxon>Pseudomonadati</taxon>
        <taxon>Pseudomonadota</taxon>
        <taxon>Gammaproteobacteria</taxon>
        <taxon>Cellvibrionales</taxon>
        <taxon>Cellvibrionaceae</taxon>
        <taxon>Cellvibrio</taxon>
    </lineage>
</organism>
<evidence type="ECO:0000313" key="2">
    <source>
        <dbReference type="EMBL" id="MDR7089462.1"/>
    </source>
</evidence>
<comment type="caution">
    <text evidence="2">The sequence shown here is derived from an EMBL/GenBank/DDBJ whole genome shotgun (WGS) entry which is preliminary data.</text>
</comment>
<dbReference type="Proteomes" id="UP001253595">
    <property type="component" value="Unassembled WGS sequence"/>
</dbReference>
<accession>A0ABU1UWA0</accession>
<keyword evidence="3" id="KW-1185">Reference proteome</keyword>
<evidence type="ECO:0000313" key="3">
    <source>
        <dbReference type="Proteomes" id="UP001253595"/>
    </source>
</evidence>
<evidence type="ECO:0000259" key="1">
    <source>
        <dbReference type="Pfam" id="PF22790"/>
    </source>
</evidence>
<dbReference type="RefSeq" id="WP_310070622.1">
    <property type="nucleotide sequence ID" value="NZ_JAVDVX010000002.1"/>
</dbReference>
<reference evidence="2 3" key="1">
    <citation type="submission" date="2023-07" db="EMBL/GenBank/DDBJ databases">
        <title>Sorghum-associated microbial communities from plants grown in Nebraska, USA.</title>
        <authorList>
            <person name="Schachtman D."/>
        </authorList>
    </citation>
    <scope>NUCLEOTIDE SEQUENCE [LARGE SCALE GENOMIC DNA]</scope>
    <source>
        <strain evidence="2 3">BE190</strain>
    </source>
</reference>